<organism evidence="1 2">
    <name type="scientific">Salmonella phage GJL01</name>
    <dbReference type="NCBI Taxonomy" id="1965464"/>
    <lineage>
        <taxon>Viruses</taxon>
        <taxon>Duplodnaviria</taxon>
        <taxon>Heunggongvirae</taxon>
        <taxon>Uroviricota</taxon>
        <taxon>Caudoviricetes</taxon>
        <taxon>Drexlerviridae</taxon>
        <taxon>Tempevirinae</taxon>
        <taxon>Tlsvirus</taxon>
        <taxon>Tlsvirus YSP2</taxon>
    </lineage>
</organism>
<evidence type="ECO:0000313" key="2">
    <source>
        <dbReference type="Proteomes" id="UP000222061"/>
    </source>
</evidence>
<reference evidence="2" key="1">
    <citation type="submission" date="2017-02" db="EMBL/GenBank/DDBJ databases">
        <authorList>
            <person name="Ge J."/>
            <person name="Han W."/>
            <person name="Gu J."/>
        </authorList>
    </citation>
    <scope>NUCLEOTIDE SEQUENCE [LARGE SCALE GENOMIC DNA]</scope>
</reference>
<proteinExistence type="predicted"/>
<dbReference type="EMBL" id="KY657202">
    <property type="protein sequence ID" value="ARB06673.1"/>
    <property type="molecule type" value="Genomic_DNA"/>
</dbReference>
<protein>
    <submittedName>
        <fullName evidence="1">Uncharacterized protein</fullName>
    </submittedName>
</protein>
<gene>
    <name evidence="1" type="ORF">GJL01_48</name>
</gene>
<evidence type="ECO:0000313" key="1">
    <source>
        <dbReference type="EMBL" id="ARB06673.1"/>
    </source>
</evidence>
<name>A0A1V0DZ21_9CAUD</name>
<accession>A0A1V0DZ21</accession>
<dbReference type="Proteomes" id="UP000222061">
    <property type="component" value="Genome"/>
</dbReference>
<sequence>MLNINKINFPITFNAGMAGKITFANDQDGGVWENGEKSDFKLSYFVKQHNHHNIHNKVGARYHYEMAEPRREQDDQVDALQYLLSRGCELFIGDVKINNELIDDPVKTETESVCNIEDMPVGATLLAIQNDDEFEAITFAAKRVEIYDDVITLLSGYAGGSMPKRTQTYAAELNIKRGTLVKYSTNC</sequence>